<evidence type="ECO:0000313" key="2">
    <source>
        <dbReference type="Proteomes" id="UP000032247"/>
    </source>
</evidence>
<organism evidence="1 2">
    <name type="scientific">Bacillus subtilis</name>
    <dbReference type="NCBI Taxonomy" id="1423"/>
    <lineage>
        <taxon>Bacteria</taxon>
        <taxon>Bacillati</taxon>
        <taxon>Bacillota</taxon>
        <taxon>Bacilli</taxon>
        <taxon>Bacillales</taxon>
        <taxon>Bacillaceae</taxon>
        <taxon>Bacillus</taxon>
    </lineage>
</organism>
<dbReference type="EMBL" id="JXBC01000014">
    <property type="protein sequence ID" value="KIU04577.1"/>
    <property type="molecule type" value="Genomic_DNA"/>
</dbReference>
<sequence>MILIYKITDRHYINPDEHDRFVQTDMHLMDLIELLGCLQLKFEELVSRTDCMHPEHIMSILEQFYDIKNVTEQYKKYAPHAKVSWDDDENEECSMNWSQYKIFSVGHPDNQIGIIAIDLFAAREGCLRDHKKLMKRHLPKSKEFISMIMNHPKATKL</sequence>
<accession>A0A0D1KEG1</accession>
<name>A0A0D1KEG1_BACIU</name>
<gene>
    <name evidence="1" type="ORF">SC09_contig8orf00256</name>
</gene>
<comment type="caution">
    <text evidence="1">The sequence shown here is derived from an EMBL/GenBank/DDBJ whole genome shotgun (WGS) entry which is preliminary data.</text>
</comment>
<proteinExistence type="predicted"/>
<evidence type="ECO:0000313" key="1">
    <source>
        <dbReference type="EMBL" id="KIU04577.1"/>
    </source>
</evidence>
<dbReference type="AlphaFoldDB" id="A0A0D1KEG1"/>
<dbReference type="Proteomes" id="UP000032247">
    <property type="component" value="Unassembled WGS sequence"/>
</dbReference>
<dbReference type="PATRIC" id="fig|1423.173.peg.5044"/>
<protein>
    <submittedName>
        <fullName evidence="1">Uncharacterized protein</fullName>
    </submittedName>
</protein>
<reference evidence="1 2" key="1">
    <citation type="submission" date="2014-12" db="EMBL/GenBank/DDBJ databases">
        <title>Comparative genome analysis of Bacillus coagulans HM-08, Clostridium butyricum HM-68, Bacillus subtilis HM-66 and Bacillus licheniformis BL-09.</title>
        <authorList>
            <person name="Zhang H."/>
        </authorList>
    </citation>
    <scope>NUCLEOTIDE SEQUENCE [LARGE SCALE GENOMIC DNA]</scope>
    <source>
        <strain evidence="1 2">HM-66</strain>
    </source>
</reference>